<feature type="transmembrane region" description="Helical" evidence="2">
    <location>
        <begin position="53"/>
        <end position="71"/>
    </location>
</feature>
<gene>
    <name evidence="3" type="ORF">A2961_02920</name>
</gene>
<protein>
    <recommendedName>
        <fullName evidence="5">PrgI family protein</fullName>
    </recommendedName>
</protein>
<dbReference type="EMBL" id="MGHF01000003">
    <property type="protein sequence ID" value="OGM64716.1"/>
    <property type="molecule type" value="Genomic_DNA"/>
</dbReference>
<comment type="caution">
    <text evidence="3">The sequence shown here is derived from an EMBL/GenBank/DDBJ whole genome shotgun (WGS) entry which is preliminary data.</text>
</comment>
<keyword evidence="2" id="KW-0812">Transmembrane</keyword>
<evidence type="ECO:0000313" key="4">
    <source>
        <dbReference type="Proteomes" id="UP000177082"/>
    </source>
</evidence>
<feature type="compositionally biased region" description="Polar residues" evidence="1">
    <location>
        <begin position="115"/>
        <end position="132"/>
    </location>
</feature>
<feature type="region of interest" description="Disordered" evidence="1">
    <location>
        <begin position="115"/>
        <end position="134"/>
    </location>
</feature>
<evidence type="ECO:0000256" key="1">
    <source>
        <dbReference type="SAM" id="MobiDB-lite"/>
    </source>
</evidence>
<dbReference type="Gene3D" id="2.60.40.1120">
    <property type="entry name" value="Carboxypeptidase-like, regulatory domain"/>
    <property type="match status" value="1"/>
</dbReference>
<evidence type="ECO:0000256" key="2">
    <source>
        <dbReference type="SAM" id="Phobius"/>
    </source>
</evidence>
<dbReference type="SUPFAM" id="SSF49464">
    <property type="entry name" value="Carboxypeptidase regulatory domain-like"/>
    <property type="match status" value="1"/>
</dbReference>
<sequence>MEIEQEHPIPQQISTYTFRLVGDMTLKQFFQVAAGVVLALLVYASSLPPIVKWPVIAIFVLLGIAFAFFTIEERPLETWVVIFFRAIYTPTEFIWKKTEKEPVYFQEPLKAKPVPSTNQVQLSTATPDQSPKVNVYPNLERSERSILQNIGNLFTSPHIPTVQAQPVPQASPVTPAVTVPATSPTQVEKQKVPETDYQTPVSTVTTEVKQTLTGTGHVEGVEAEFSPDAAPPSPPTLPNTIVGQVIDANRKIVEGAILEIKDSEGRPARALKSNKAGHFMVVIPLTNGNYEIITKKEGFEFEPIKLLVEGKIIPPIAIRAKDTTKNIQQTK</sequence>
<feature type="compositionally biased region" description="Low complexity" evidence="1">
    <location>
        <begin position="165"/>
        <end position="187"/>
    </location>
</feature>
<evidence type="ECO:0000313" key="3">
    <source>
        <dbReference type="EMBL" id="OGM64716.1"/>
    </source>
</evidence>
<dbReference type="AlphaFoldDB" id="A0A1F8BKX6"/>
<reference evidence="3 4" key="1">
    <citation type="journal article" date="2016" name="Nat. Commun.">
        <title>Thousands of microbial genomes shed light on interconnected biogeochemical processes in an aquifer system.</title>
        <authorList>
            <person name="Anantharaman K."/>
            <person name="Brown C.T."/>
            <person name="Hug L.A."/>
            <person name="Sharon I."/>
            <person name="Castelle C.J."/>
            <person name="Probst A.J."/>
            <person name="Thomas B.C."/>
            <person name="Singh A."/>
            <person name="Wilkins M.J."/>
            <person name="Karaoz U."/>
            <person name="Brodie E.L."/>
            <person name="Williams K.H."/>
            <person name="Hubbard S.S."/>
            <person name="Banfield J.F."/>
        </authorList>
    </citation>
    <scope>NUCLEOTIDE SEQUENCE [LARGE SCALE GENOMIC DNA]</scope>
</reference>
<accession>A0A1F8BKX6</accession>
<name>A0A1F8BKX6_9BACT</name>
<dbReference type="STRING" id="1802519.A2961_02920"/>
<dbReference type="Proteomes" id="UP000177082">
    <property type="component" value="Unassembled WGS sequence"/>
</dbReference>
<keyword evidence="2" id="KW-0472">Membrane</keyword>
<feature type="transmembrane region" description="Helical" evidence="2">
    <location>
        <begin position="29"/>
        <end position="47"/>
    </location>
</feature>
<organism evidence="3 4">
    <name type="scientific">Candidatus Woesebacteria bacterium RIFCSPLOWO2_01_FULL_39_21</name>
    <dbReference type="NCBI Taxonomy" id="1802519"/>
    <lineage>
        <taxon>Bacteria</taxon>
        <taxon>Candidatus Woeseibacteriota</taxon>
    </lineage>
</organism>
<dbReference type="InterPro" id="IPR008969">
    <property type="entry name" value="CarboxyPept-like_regulatory"/>
</dbReference>
<feature type="region of interest" description="Disordered" evidence="1">
    <location>
        <begin position="165"/>
        <end position="203"/>
    </location>
</feature>
<proteinExistence type="predicted"/>
<evidence type="ECO:0008006" key="5">
    <source>
        <dbReference type="Google" id="ProtNLM"/>
    </source>
</evidence>
<keyword evidence="2" id="KW-1133">Transmembrane helix</keyword>